<evidence type="ECO:0000313" key="3">
    <source>
        <dbReference type="Proteomes" id="UP001055115"/>
    </source>
</evidence>
<dbReference type="GeneID" id="73327317"/>
<comment type="caution">
    <text evidence="2">The sequence shown here is derived from an EMBL/GenBank/DDBJ whole genome shotgun (WGS) entry which is preliminary data.</text>
</comment>
<gene>
    <name evidence="2" type="ORF">ColSpa_06515</name>
</gene>
<feature type="signal peptide" evidence="1">
    <location>
        <begin position="1"/>
        <end position="21"/>
    </location>
</feature>
<sequence>MACQMLLTILVCPCSDQPAVALLVASGCLALMDTPGIMLNEQYCRRYRPQSILSRTGTFWMADGVTVNTGRGFDQLGR</sequence>
<reference evidence="2 3" key="1">
    <citation type="submission" date="2022-03" db="EMBL/GenBank/DDBJ databases">
        <title>Genome data of Colletotrichum spp.</title>
        <authorList>
            <person name="Utami Y.D."/>
            <person name="Hiruma K."/>
        </authorList>
    </citation>
    <scope>NUCLEOTIDE SEQUENCE [LARGE SCALE GENOMIC DNA]</scope>
    <source>
        <strain evidence="2 3">MAFF 239500</strain>
    </source>
</reference>
<dbReference type="RefSeq" id="XP_049128684.1">
    <property type="nucleotide sequence ID" value="XM_049272727.1"/>
</dbReference>
<keyword evidence="3" id="KW-1185">Reference proteome</keyword>
<feature type="chain" id="PRO_5041435809" evidence="1">
    <location>
        <begin position="22"/>
        <end position="78"/>
    </location>
</feature>
<accession>A0AA37LHD4</accession>
<keyword evidence="1" id="KW-0732">Signal</keyword>
<evidence type="ECO:0000313" key="2">
    <source>
        <dbReference type="EMBL" id="GKT46334.1"/>
    </source>
</evidence>
<dbReference type="Proteomes" id="UP001055115">
    <property type="component" value="Unassembled WGS sequence"/>
</dbReference>
<protein>
    <submittedName>
        <fullName evidence="2">Uncharacterized protein</fullName>
    </submittedName>
</protein>
<dbReference type="EMBL" id="BQXU01000015">
    <property type="protein sequence ID" value="GKT46334.1"/>
    <property type="molecule type" value="Genomic_DNA"/>
</dbReference>
<name>A0AA37LHD4_9PEZI</name>
<evidence type="ECO:0000256" key="1">
    <source>
        <dbReference type="SAM" id="SignalP"/>
    </source>
</evidence>
<dbReference type="AlphaFoldDB" id="A0AA37LHD4"/>
<proteinExistence type="predicted"/>
<organism evidence="2 3">
    <name type="scientific">Colletotrichum spaethianum</name>
    <dbReference type="NCBI Taxonomy" id="700344"/>
    <lineage>
        <taxon>Eukaryota</taxon>
        <taxon>Fungi</taxon>
        <taxon>Dikarya</taxon>
        <taxon>Ascomycota</taxon>
        <taxon>Pezizomycotina</taxon>
        <taxon>Sordariomycetes</taxon>
        <taxon>Hypocreomycetidae</taxon>
        <taxon>Glomerellales</taxon>
        <taxon>Glomerellaceae</taxon>
        <taxon>Colletotrichum</taxon>
        <taxon>Colletotrichum spaethianum species complex</taxon>
    </lineage>
</organism>